<dbReference type="RefSeq" id="WP_126557345.1">
    <property type="nucleotide sequence ID" value="NZ_BIFS01000002.1"/>
</dbReference>
<dbReference type="InterPro" id="IPR016024">
    <property type="entry name" value="ARM-type_fold"/>
</dbReference>
<dbReference type="SUPFAM" id="SSF48371">
    <property type="entry name" value="ARM repeat"/>
    <property type="match status" value="1"/>
</dbReference>
<name>A0A402AYA6_9CHLR</name>
<gene>
    <name evidence="1" type="ORF">KDK_78570</name>
</gene>
<dbReference type="InterPro" id="IPR011989">
    <property type="entry name" value="ARM-like"/>
</dbReference>
<sequence>MIEQVPLPLLLEAVQANSSIERMAAVDALARHPDQAAVSALLAALGDSDEFVRQQALFNLFIYHPEALSEVLHEVDEVLAGNAVGPVLGSIERTKMAQLLGSIGQSSPSTILLLTEALHWPHWQVRQAAAQALGNLEGDIPFETFELLLVLCHEDDARSVREAARTAVDILLLRGQVKDVA</sequence>
<dbReference type="OrthoDB" id="144879at2"/>
<evidence type="ECO:0000313" key="1">
    <source>
        <dbReference type="EMBL" id="GCE24057.1"/>
    </source>
</evidence>
<dbReference type="PANTHER" id="PTHR12697:SF5">
    <property type="entry name" value="DEOXYHYPUSINE HYDROXYLASE"/>
    <property type="match status" value="1"/>
</dbReference>
<dbReference type="Proteomes" id="UP000287188">
    <property type="component" value="Unassembled WGS sequence"/>
</dbReference>
<keyword evidence="2" id="KW-1185">Reference proteome</keyword>
<dbReference type="Gene3D" id="1.25.10.10">
    <property type="entry name" value="Leucine-rich Repeat Variant"/>
    <property type="match status" value="2"/>
</dbReference>
<accession>A0A402AYA6</accession>
<protein>
    <recommendedName>
        <fullName evidence="3">HEAT repeat domain-containing protein</fullName>
    </recommendedName>
</protein>
<dbReference type="PANTHER" id="PTHR12697">
    <property type="entry name" value="PBS LYASE HEAT-LIKE PROTEIN"/>
    <property type="match status" value="1"/>
</dbReference>
<proteinExistence type="predicted"/>
<reference evidence="2" key="1">
    <citation type="submission" date="2018-12" db="EMBL/GenBank/DDBJ databases">
        <title>Tengunoibacter tsumagoiensis gen. nov., sp. nov., Dictyobacter kobayashii sp. nov., D. alpinus sp. nov., and D. joshuensis sp. nov. and description of Dictyobacteraceae fam. nov. within the order Ktedonobacterales isolated from Tengu-no-mugimeshi.</title>
        <authorList>
            <person name="Wang C.M."/>
            <person name="Zheng Y."/>
            <person name="Sakai Y."/>
            <person name="Toyoda A."/>
            <person name="Minakuchi Y."/>
            <person name="Abe K."/>
            <person name="Yokota A."/>
            <person name="Yabe S."/>
        </authorList>
    </citation>
    <scope>NUCLEOTIDE SEQUENCE [LARGE SCALE GENOMIC DNA]</scope>
    <source>
        <strain evidence="2">Uno11</strain>
    </source>
</reference>
<evidence type="ECO:0000313" key="2">
    <source>
        <dbReference type="Proteomes" id="UP000287188"/>
    </source>
</evidence>
<dbReference type="AlphaFoldDB" id="A0A402AYA6"/>
<comment type="caution">
    <text evidence="1">The sequence shown here is derived from an EMBL/GenBank/DDBJ whole genome shotgun (WGS) entry which is preliminary data.</text>
</comment>
<dbReference type="InterPro" id="IPR004155">
    <property type="entry name" value="PBS_lyase_HEAT"/>
</dbReference>
<organism evidence="1 2">
    <name type="scientific">Dictyobacter kobayashii</name>
    <dbReference type="NCBI Taxonomy" id="2014872"/>
    <lineage>
        <taxon>Bacteria</taxon>
        <taxon>Bacillati</taxon>
        <taxon>Chloroflexota</taxon>
        <taxon>Ktedonobacteria</taxon>
        <taxon>Ktedonobacterales</taxon>
        <taxon>Dictyobacteraceae</taxon>
        <taxon>Dictyobacter</taxon>
    </lineage>
</organism>
<dbReference type="Pfam" id="PF13646">
    <property type="entry name" value="HEAT_2"/>
    <property type="match status" value="2"/>
</dbReference>
<dbReference type="EMBL" id="BIFS01000002">
    <property type="protein sequence ID" value="GCE24057.1"/>
    <property type="molecule type" value="Genomic_DNA"/>
</dbReference>
<dbReference type="GO" id="GO:0016491">
    <property type="term" value="F:oxidoreductase activity"/>
    <property type="evidence" value="ECO:0007669"/>
    <property type="project" value="TreeGrafter"/>
</dbReference>
<evidence type="ECO:0008006" key="3">
    <source>
        <dbReference type="Google" id="ProtNLM"/>
    </source>
</evidence>
<dbReference type="SMART" id="SM00567">
    <property type="entry name" value="EZ_HEAT"/>
    <property type="match status" value="2"/>
</dbReference>